<dbReference type="InterPro" id="IPR018691">
    <property type="entry name" value="DUF2188"/>
</dbReference>
<protein>
    <submittedName>
        <fullName evidence="2">DUF2188 domain-containing protein</fullName>
    </submittedName>
</protein>
<dbReference type="EMBL" id="CP117834">
    <property type="protein sequence ID" value="WDF03196.1"/>
    <property type="molecule type" value="Genomic_DNA"/>
</dbReference>
<evidence type="ECO:0000313" key="3">
    <source>
        <dbReference type="Proteomes" id="UP001215143"/>
    </source>
</evidence>
<proteinExistence type="predicted"/>
<reference evidence="2 3" key="1">
    <citation type="submission" date="2023-02" db="EMBL/GenBank/DDBJ databases">
        <authorList>
            <person name="Liu G."/>
        </authorList>
    </citation>
    <scope>NUCLEOTIDE SEQUENCE [LARGE SCALE GENOMIC DNA]</scope>
    <source>
        <strain evidence="2 3">DSM 23008</strain>
    </source>
</reference>
<name>A0ABY7W566_9BACI</name>
<evidence type="ECO:0000256" key="1">
    <source>
        <dbReference type="SAM" id="MobiDB-lite"/>
    </source>
</evidence>
<accession>A0ABY7W566</accession>
<feature type="region of interest" description="Disordered" evidence="1">
    <location>
        <begin position="65"/>
        <end position="117"/>
    </location>
</feature>
<organism evidence="2 3">
    <name type="scientific">Shouchella hunanensis</name>
    <dbReference type="NCBI Taxonomy" id="766894"/>
    <lineage>
        <taxon>Bacteria</taxon>
        <taxon>Bacillati</taxon>
        <taxon>Bacillota</taxon>
        <taxon>Bacilli</taxon>
        <taxon>Bacillales</taxon>
        <taxon>Bacillaceae</taxon>
        <taxon>Shouchella</taxon>
    </lineage>
</organism>
<keyword evidence="3" id="KW-1185">Reference proteome</keyword>
<sequence>MPWDMKQYPPALKQLKAPIKKKAIEIGNAMLDDGYEEKDAIPIAISQAKSWYEDTPKEDVDQFYKHGQMKPSKNREKQSSPTLNERNQLVKKRDDGWAVQAEGAQKPSHVYKTKKEAVQRAKDIAENKGTDVTFQ</sequence>
<gene>
    <name evidence="2" type="ORF">PQ477_17125</name>
</gene>
<dbReference type="RefSeq" id="WP_035394023.1">
    <property type="nucleotide sequence ID" value="NZ_CP117834.1"/>
</dbReference>
<dbReference type="Proteomes" id="UP001215143">
    <property type="component" value="Chromosome"/>
</dbReference>
<dbReference type="Pfam" id="PF09954">
    <property type="entry name" value="DUF2188"/>
    <property type="match status" value="1"/>
</dbReference>
<evidence type="ECO:0000313" key="2">
    <source>
        <dbReference type="EMBL" id="WDF03196.1"/>
    </source>
</evidence>